<dbReference type="STRING" id="33978.A6M13_07700"/>
<dbReference type="InterPro" id="IPR036388">
    <property type="entry name" value="WH-like_DNA-bd_sf"/>
</dbReference>
<dbReference type="GO" id="GO:0005737">
    <property type="term" value="C:cytoplasm"/>
    <property type="evidence" value="ECO:0007669"/>
    <property type="project" value="TreeGrafter"/>
</dbReference>
<dbReference type="AlphaFoldDB" id="A0A1C0Y551"/>
<dbReference type="PANTHER" id="PTHR12835">
    <property type="entry name" value="BIOTIN PROTEIN LIGASE"/>
    <property type="match status" value="1"/>
</dbReference>
<keyword evidence="5" id="KW-0238">DNA-binding</keyword>
<evidence type="ECO:0000259" key="6">
    <source>
        <dbReference type="PROSITE" id="PS51733"/>
    </source>
</evidence>
<protein>
    <recommendedName>
        <fullName evidence="5">Bifunctional ligase/repressor BirA</fullName>
    </recommendedName>
    <alternativeName>
        <fullName evidence="5">Biotin--[acetyl-CoA-carboxylase] ligase</fullName>
        <ecNumber evidence="5">6.3.4.15</ecNumber>
    </alternativeName>
    <alternativeName>
        <fullName evidence="5">Biotin--protein ligase</fullName>
    </alternativeName>
    <alternativeName>
        <fullName evidence="5">Biotin-[acetyl-CoA carboxylase] synthetase</fullName>
    </alternativeName>
</protein>
<dbReference type="Gene3D" id="1.10.10.10">
    <property type="entry name" value="Winged helix-like DNA-binding domain superfamily/Winged helix DNA-binding domain"/>
    <property type="match status" value="1"/>
</dbReference>
<keyword evidence="5" id="KW-0678">Repressor</keyword>
<reference evidence="7 8" key="1">
    <citation type="submission" date="2016-07" db="EMBL/GenBank/DDBJ databases">
        <title>Caryophanon tenue genome sequencing.</title>
        <authorList>
            <person name="Verma A."/>
            <person name="Pal Y."/>
            <person name="Krishnamurthi S."/>
        </authorList>
    </citation>
    <scope>NUCLEOTIDE SEQUENCE [LARGE SCALE GENOMIC DNA]</scope>
    <source>
        <strain evidence="7 8">DSM 14152</strain>
    </source>
</reference>
<sequence length="328" mass="36088">MSGTTKEKVLQALLALPQEAYVSGEQLATACGISRTAIWKAIQTLEQDGYDIESVRKKGYRLASSKDFVDRAHIAQHLQTKHIGQVIHYYKEVTSTQIIASDLVQQNAPHGTVVIAEAQTAGRGRMAREWDSAAGKGIWMTIILRPDLPPHQAPQFTLVAAVAVVNAMKSLYPTITPEIKWPNDILINGKKTTGILTEMIAEADRVQALLVGIGINVNQQKEHFPEELQSIATSLRMEAGEVLDRAALVAEICRYMENYSEQYVTYGFSRLKTLWEEASGTIGKNIRATTLREVLEGTAVGITEDGVLQLRLANGDVRGIYSADIELT</sequence>
<dbReference type="EMBL" id="MASJ01000042">
    <property type="protein sequence ID" value="OCS82308.1"/>
    <property type="molecule type" value="Genomic_DNA"/>
</dbReference>
<feature type="binding site" evidence="5">
    <location>
        <position position="119"/>
    </location>
    <ligand>
        <name>biotin</name>
        <dbReference type="ChEBI" id="CHEBI:57586"/>
    </ligand>
</feature>
<dbReference type="GO" id="GO:0003677">
    <property type="term" value="F:DNA binding"/>
    <property type="evidence" value="ECO:0007669"/>
    <property type="project" value="UniProtKB-UniRule"/>
</dbReference>
<dbReference type="SUPFAM" id="SSF46785">
    <property type="entry name" value="Winged helix' DNA-binding domain"/>
    <property type="match status" value="1"/>
</dbReference>
<keyword evidence="3 5" id="KW-0067">ATP-binding</keyword>
<dbReference type="HAMAP" id="MF_00978">
    <property type="entry name" value="Bifunct_BirA"/>
    <property type="match status" value="1"/>
</dbReference>
<dbReference type="InterPro" id="IPR004143">
    <property type="entry name" value="BPL_LPL_catalytic"/>
</dbReference>
<dbReference type="OrthoDB" id="9807064at2"/>
<keyword evidence="2 5" id="KW-0547">Nucleotide-binding</keyword>
<comment type="caution">
    <text evidence="5">Lacks conserved residue(s) required for the propagation of feature annotation.</text>
</comment>
<dbReference type="GO" id="GO:0005524">
    <property type="term" value="F:ATP binding"/>
    <property type="evidence" value="ECO:0007669"/>
    <property type="project" value="UniProtKB-UniRule"/>
</dbReference>
<keyword evidence="1 5" id="KW-0436">Ligase</keyword>
<dbReference type="InterPro" id="IPR036390">
    <property type="entry name" value="WH_DNA-bd_sf"/>
</dbReference>
<evidence type="ECO:0000256" key="2">
    <source>
        <dbReference type="ARBA" id="ARBA00022741"/>
    </source>
</evidence>
<dbReference type="Pfam" id="PF03099">
    <property type="entry name" value="BPL_LplA_LipB"/>
    <property type="match status" value="1"/>
</dbReference>
<dbReference type="GO" id="GO:0006355">
    <property type="term" value="P:regulation of DNA-templated transcription"/>
    <property type="evidence" value="ECO:0007669"/>
    <property type="project" value="UniProtKB-UniRule"/>
</dbReference>
<feature type="binding site" evidence="5">
    <location>
        <position position="191"/>
    </location>
    <ligand>
        <name>biotin</name>
        <dbReference type="ChEBI" id="CHEBI:57586"/>
    </ligand>
</feature>
<evidence type="ECO:0000256" key="1">
    <source>
        <dbReference type="ARBA" id="ARBA00022598"/>
    </source>
</evidence>
<organism evidence="7 8">
    <name type="scientific">Caryophanon tenue</name>
    <dbReference type="NCBI Taxonomy" id="33978"/>
    <lineage>
        <taxon>Bacteria</taxon>
        <taxon>Bacillati</taxon>
        <taxon>Bacillota</taxon>
        <taxon>Bacilli</taxon>
        <taxon>Bacillales</taxon>
        <taxon>Caryophanaceae</taxon>
        <taxon>Caryophanon</taxon>
    </lineage>
</organism>
<proteinExistence type="inferred from homology"/>
<dbReference type="NCBIfam" id="TIGR00121">
    <property type="entry name" value="birA_ligase"/>
    <property type="match status" value="1"/>
</dbReference>
<dbReference type="EC" id="6.3.4.15" evidence="5"/>
<dbReference type="Gene3D" id="3.30.930.10">
    <property type="entry name" value="Bira Bifunctional Protein, Domain 2"/>
    <property type="match status" value="1"/>
</dbReference>
<dbReference type="Pfam" id="PF02237">
    <property type="entry name" value="BPL_C"/>
    <property type="match status" value="1"/>
</dbReference>
<feature type="binding site" evidence="5">
    <location>
        <begin position="123"/>
        <end position="125"/>
    </location>
    <ligand>
        <name>biotin</name>
        <dbReference type="ChEBI" id="CHEBI:57586"/>
    </ligand>
</feature>
<dbReference type="GO" id="GO:0009249">
    <property type="term" value="P:protein lipoylation"/>
    <property type="evidence" value="ECO:0007669"/>
    <property type="project" value="UniProtKB-ARBA"/>
</dbReference>
<comment type="catalytic activity">
    <reaction evidence="5">
        <text>biotin + L-lysyl-[protein] + ATP = N(6)-biotinyl-L-lysyl-[protein] + AMP + diphosphate + H(+)</text>
        <dbReference type="Rhea" id="RHEA:11756"/>
        <dbReference type="Rhea" id="RHEA-COMP:9752"/>
        <dbReference type="Rhea" id="RHEA-COMP:10505"/>
        <dbReference type="ChEBI" id="CHEBI:15378"/>
        <dbReference type="ChEBI" id="CHEBI:29969"/>
        <dbReference type="ChEBI" id="CHEBI:30616"/>
        <dbReference type="ChEBI" id="CHEBI:33019"/>
        <dbReference type="ChEBI" id="CHEBI:57586"/>
        <dbReference type="ChEBI" id="CHEBI:83144"/>
        <dbReference type="ChEBI" id="CHEBI:456215"/>
        <dbReference type="EC" id="6.3.4.15"/>
    </reaction>
</comment>
<feature type="DNA-binding region" description="H-T-H motif" evidence="5">
    <location>
        <begin position="24"/>
        <end position="43"/>
    </location>
</feature>
<evidence type="ECO:0000256" key="4">
    <source>
        <dbReference type="ARBA" id="ARBA00023267"/>
    </source>
</evidence>
<dbReference type="Proteomes" id="UP000093199">
    <property type="component" value="Unassembled WGS sequence"/>
</dbReference>
<keyword evidence="8" id="KW-1185">Reference proteome</keyword>
<dbReference type="SUPFAM" id="SSF50037">
    <property type="entry name" value="C-terminal domain of transcriptional repressors"/>
    <property type="match status" value="1"/>
</dbReference>
<dbReference type="InterPro" id="IPR030855">
    <property type="entry name" value="Bifunct_BirA"/>
</dbReference>
<feature type="domain" description="BPL/LPL catalytic" evidence="6">
    <location>
        <begin position="72"/>
        <end position="264"/>
    </location>
</feature>
<dbReference type="GO" id="GO:0004077">
    <property type="term" value="F:biotin--[biotin carboxyl-carrier protein] ligase activity"/>
    <property type="evidence" value="ECO:0007669"/>
    <property type="project" value="UniProtKB-UniRule"/>
</dbReference>
<comment type="caution">
    <text evidence="7">The sequence shown here is derived from an EMBL/GenBank/DDBJ whole genome shotgun (WGS) entry which is preliminary data.</text>
</comment>
<dbReference type="RefSeq" id="WP_066548712.1">
    <property type="nucleotide sequence ID" value="NZ_MASJ01000042.1"/>
</dbReference>
<dbReference type="InterPro" id="IPR013196">
    <property type="entry name" value="HTH_11"/>
</dbReference>
<gene>
    <name evidence="5" type="primary">birA</name>
    <name evidence="7" type="ORF">A6M13_07700</name>
</gene>
<dbReference type="InterPro" id="IPR003142">
    <property type="entry name" value="BPL_C"/>
</dbReference>
<dbReference type="SUPFAM" id="SSF55681">
    <property type="entry name" value="Class II aaRS and biotin synthetases"/>
    <property type="match status" value="1"/>
</dbReference>
<dbReference type="GO" id="GO:0016740">
    <property type="term" value="F:transferase activity"/>
    <property type="evidence" value="ECO:0007669"/>
    <property type="project" value="UniProtKB-ARBA"/>
</dbReference>
<dbReference type="CDD" id="cd16442">
    <property type="entry name" value="BPL"/>
    <property type="match status" value="1"/>
</dbReference>
<dbReference type="Gene3D" id="2.30.30.100">
    <property type="match status" value="1"/>
</dbReference>
<keyword evidence="5" id="KW-0804">Transcription</keyword>
<evidence type="ECO:0000313" key="8">
    <source>
        <dbReference type="Proteomes" id="UP000093199"/>
    </source>
</evidence>
<evidence type="ECO:0000313" key="7">
    <source>
        <dbReference type="EMBL" id="OCS82308.1"/>
    </source>
</evidence>
<comment type="function">
    <text evidence="5">Acts both as a biotin--[acetyl-CoA-carboxylase] ligase and a repressor.</text>
</comment>
<name>A0A1C0Y551_9BACL</name>
<comment type="similarity">
    <text evidence="5">Belongs to the biotin--protein ligase family.</text>
</comment>
<evidence type="ECO:0000256" key="5">
    <source>
        <dbReference type="HAMAP-Rule" id="MF_00978"/>
    </source>
</evidence>
<dbReference type="InterPro" id="IPR008988">
    <property type="entry name" value="Transcriptional_repressor_C"/>
</dbReference>
<dbReference type="PROSITE" id="PS51733">
    <property type="entry name" value="BPL_LPL_CATALYTIC"/>
    <property type="match status" value="1"/>
</dbReference>
<dbReference type="PANTHER" id="PTHR12835:SF5">
    <property type="entry name" value="BIOTIN--PROTEIN LIGASE"/>
    <property type="match status" value="1"/>
</dbReference>
<dbReference type="InterPro" id="IPR045864">
    <property type="entry name" value="aa-tRNA-synth_II/BPL/LPL"/>
</dbReference>
<accession>A0A1C0Y551</accession>
<evidence type="ECO:0000256" key="3">
    <source>
        <dbReference type="ARBA" id="ARBA00022840"/>
    </source>
</evidence>
<dbReference type="InterPro" id="IPR004408">
    <property type="entry name" value="Biotin_CoA_COase_ligase"/>
</dbReference>
<keyword evidence="4 5" id="KW-0092">Biotin</keyword>
<dbReference type="Pfam" id="PF08279">
    <property type="entry name" value="HTH_11"/>
    <property type="match status" value="1"/>
</dbReference>
<keyword evidence="5" id="KW-0805">Transcription regulation</keyword>